<dbReference type="GO" id="GO:0003677">
    <property type="term" value="F:DNA binding"/>
    <property type="evidence" value="ECO:0007669"/>
    <property type="project" value="UniProtKB-KW"/>
</dbReference>
<sequence>MDVSDDSSRVTTVETAFELLETIVRRDGCRITELAEEHDLAKSTVHRHLTTLEELEYVVNDDGIFRTGFRFLKIGERTRARLDEYELVERNVAALADETNECVQFMVEEHGWAVYVFRDRGDNAVATDAEIGDRLPIHACAGGKAILAFSDDDRLEEIIDDRGLPQLTDATITDRDELVEQLAAVRERGYSCNDQESADSLRAFGVPIRYEDGRVLGALSVSGPIRRFQDDSLATRLLETANELELKIRYA</sequence>
<dbReference type="Pfam" id="PF09339">
    <property type="entry name" value="HTH_IclR"/>
    <property type="match status" value="1"/>
</dbReference>
<dbReference type="PROSITE" id="PS51078">
    <property type="entry name" value="ICLR_ED"/>
    <property type="match status" value="1"/>
</dbReference>
<evidence type="ECO:0000256" key="3">
    <source>
        <dbReference type="ARBA" id="ARBA00023163"/>
    </source>
</evidence>
<dbReference type="Gene3D" id="1.10.10.10">
    <property type="entry name" value="Winged helix-like DNA-binding domain superfamily/Winged helix DNA-binding domain"/>
    <property type="match status" value="1"/>
</dbReference>
<dbReference type="OrthoDB" id="14763at2157"/>
<evidence type="ECO:0000259" key="5">
    <source>
        <dbReference type="PROSITE" id="PS51078"/>
    </source>
</evidence>
<keyword evidence="7" id="KW-1185">Reference proteome</keyword>
<evidence type="ECO:0000313" key="7">
    <source>
        <dbReference type="Proteomes" id="UP000318864"/>
    </source>
</evidence>
<evidence type="ECO:0000313" key="6">
    <source>
        <dbReference type="EMBL" id="THE66134.1"/>
    </source>
</evidence>
<dbReference type="GO" id="GO:0045892">
    <property type="term" value="P:negative regulation of DNA-templated transcription"/>
    <property type="evidence" value="ECO:0007669"/>
    <property type="project" value="TreeGrafter"/>
</dbReference>
<dbReference type="PANTHER" id="PTHR30136:SF35">
    <property type="entry name" value="HTH-TYPE TRANSCRIPTIONAL REGULATOR RV1719"/>
    <property type="match status" value="1"/>
</dbReference>
<protein>
    <submittedName>
        <fullName evidence="6">IclR family transcriptional regulator</fullName>
    </submittedName>
</protein>
<dbReference type="AlphaFoldDB" id="A0A4S3TP81"/>
<accession>A0A4S3TP81</accession>
<evidence type="ECO:0000256" key="1">
    <source>
        <dbReference type="ARBA" id="ARBA00023015"/>
    </source>
</evidence>
<evidence type="ECO:0000256" key="2">
    <source>
        <dbReference type="ARBA" id="ARBA00023125"/>
    </source>
</evidence>
<dbReference type="GO" id="GO:0003700">
    <property type="term" value="F:DNA-binding transcription factor activity"/>
    <property type="evidence" value="ECO:0007669"/>
    <property type="project" value="TreeGrafter"/>
</dbReference>
<name>A0A4S3TP81_9EURY</name>
<keyword evidence="2" id="KW-0238">DNA-binding</keyword>
<keyword evidence="3" id="KW-0804">Transcription</keyword>
<dbReference type="RefSeq" id="WP_141463476.1">
    <property type="nucleotide sequence ID" value="NZ_RBZW01000012.1"/>
</dbReference>
<dbReference type="InterPro" id="IPR036390">
    <property type="entry name" value="WH_DNA-bd_sf"/>
</dbReference>
<dbReference type="InterPro" id="IPR029016">
    <property type="entry name" value="GAF-like_dom_sf"/>
</dbReference>
<dbReference type="InterPro" id="IPR014757">
    <property type="entry name" value="Tscrpt_reg_IclR_C"/>
</dbReference>
<dbReference type="SUPFAM" id="SSF46785">
    <property type="entry name" value="Winged helix' DNA-binding domain"/>
    <property type="match status" value="1"/>
</dbReference>
<dbReference type="Gene3D" id="3.30.450.40">
    <property type="match status" value="1"/>
</dbReference>
<dbReference type="SUPFAM" id="SSF55781">
    <property type="entry name" value="GAF domain-like"/>
    <property type="match status" value="1"/>
</dbReference>
<feature type="domain" description="HTH iclR-type" evidence="4">
    <location>
        <begin position="10"/>
        <end position="69"/>
    </location>
</feature>
<dbReference type="PROSITE" id="PS51077">
    <property type="entry name" value="HTH_ICLR"/>
    <property type="match status" value="1"/>
</dbReference>
<dbReference type="InterPro" id="IPR005471">
    <property type="entry name" value="Tscrpt_reg_IclR_N"/>
</dbReference>
<gene>
    <name evidence="6" type="ORF">D8Y22_04230</name>
</gene>
<reference evidence="6 7" key="1">
    <citation type="submission" date="2018-10" db="EMBL/GenBank/DDBJ databases">
        <title>Natronolimnobius sp. XQ-INN 246 isolated from Inner Mongolia Autonomous Region of China.</title>
        <authorList>
            <person name="Xue Q."/>
        </authorList>
    </citation>
    <scope>NUCLEOTIDE SEQUENCE [LARGE SCALE GENOMIC DNA]</scope>
    <source>
        <strain evidence="6 7">XQ-INN 246</strain>
    </source>
</reference>
<dbReference type="SMART" id="SM00346">
    <property type="entry name" value="HTH_ICLR"/>
    <property type="match status" value="1"/>
</dbReference>
<organism evidence="6 7">
    <name type="scientific">Salinadaptatus halalkaliphilus</name>
    <dbReference type="NCBI Taxonomy" id="2419781"/>
    <lineage>
        <taxon>Archaea</taxon>
        <taxon>Methanobacteriati</taxon>
        <taxon>Methanobacteriota</taxon>
        <taxon>Stenosarchaea group</taxon>
        <taxon>Halobacteria</taxon>
        <taxon>Halobacteriales</taxon>
        <taxon>Natrialbaceae</taxon>
        <taxon>Salinadaptatus</taxon>
    </lineage>
</organism>
<comment type="caution">
    <text evidence="6">The sequence shown here is derived from an EMBL/GenBank/DDBJ whole genome shotgun (WGS) entry which is preliminary data.</text>
</comment>
<keyword evidence="1" id="KW-0805">Transcription regulation</keyword>
<dbReference type="Proteomes" id="UP000318864">
    <property type="component" value="Unassembled WGS sequence"/>
</dbReference>
<dbReference type="InterPro" id="IPR036388">
    <property type="entry name" value="WH-like_DNA-bd_sf"/>
</dbReference>
<dbReference type="Pfam" id="PF01614">
    <property type="entry name" value="IclR_C"/>
    <property type="match status" value="1"/>
</dbReference>
<feature type="domain" description="IclR-ED" evidence="5">
    <location>
        <begin position="70"/>
        <end position="251"/>
    </location>
</feature>
<evidence type="ECO:0000259" key="4">
    <source>
        <dbReference type="PROSITE" id="PS51077"/>
    </source>
</evidence>
<dbReference type="InterPro" id="IPR050707">
    <property type="entry name" value="HTH_MetabolicPath_Reg"/>
</dbReference>
<proteinExistence type="predicted"/>
<dbReference type="PANTHER" id="PTHR30136">
    <property type="entry name" value="HELIX-TURN-HELIX TRANSCRIPTIONAL REGULATOR, ICLR FAMILY"/>
    <property type="match status" value="1"/>
</dbReference>
<dbReference type="EMBL" id="RBZW01000012">
    <property type="protein sequence ID" value="THE66134.1"/>
    <property type="molecule type" value="Genomic_DNA"/>
</dbReference>